<reference evidence="1" key="1">
    <citation type="submission" date="2020-06" db="EMBL/GenBank/DDBJ databases">
        <authorList>
            <person name="Li T."/>
            <person name="Hu X."/>
            <person name="Zhang T."/>
            <person name="Song X."/>
            <person name="Zhang H."/>
            <person name="Dai N."/>
            <person name="Sheng W."/>
            <person name="Hou X."/>
            <person name="Wei L."/>
        </authorList>
    </citation>
    <scope>NUCLEOTIDE SEQUENCE</scope>
    <source>
        <strain evidence="1">3651</strain>
        <tissue evidence="1">Leaf</tissue>
    </source>
</reference>
<dbReference type="EMBL" id="JACGWO010000002">
    <property type="protein sequence ID" value="KAK4434171.1"/>
    <property type="molecule type" value="Genomic_DNA"/>
</dbReference>
<sequence>MAHGFVRRGHRALPLLLLAQFMFGVRRVKDALCMYLLPLAILDGILCGPPRYLGLLFRGLIVIDRPPIHSVSPSRSEAAGGEERATMAGPAVVTEGAYGRDPVRRLIGEASDSEGLDSIQGSDHMGVSKASSIGLASADHVPMSSSPSFIGATKTAPTSLAKEVSSQSLGLVDIPLKQSLVFHASETGRRHCRGRGGRGLIRSGIKGKGQSSGINCNSLAAESQPLKRRHSVLDEDFASFFDWGLRQGKPRFRFEAWWSRSEDCAFSIANAWEFATSATGIHSLLQRLSCCADTLQIWSKQEFGDLRRKIRNLETEVAKLANLNRTPSVGAELGAKRRELEDLLANEEMFWKQRAKIHWLAEGDKNTRFFHASATARAKTNRIDRLRGLDRSWTSSKEEIQRLISTHFHSVFESSQSNRSDIAAALSGVRSKISDSLADRLSQPYTAEEVQIALSEVPRTGRIPQVQIANLT</sequence>
<proteinExistence type="predicted"/>
<name>A0AAE1YPV3_9LAMI</name>
<dbReference type="Proteomes" id="UP001293254">
    <property type="component" value="Unassembled WGS sequence"/>
</dbReference>
<dbReference type="AlphaFoldDB" id="A0AAE1YPV3"/>
<reference evidence="1" key="2">
    <citation type="journal article" date="2024" name="Plant">
        <title>Genomic evolution and insights into agronomic trait innovations of Sesamum species.</title>
        <authorList>
            <person name="Miao H."/>
            <person name="Wang L."/>
            <person name="Qu L."/>
            <person name="Liu H."/>
            <person name="Sun Y."/>
            <person name="Le M."/>
            <person name="Wang Q."/>
            <person name="Wei S."/>
            <person name="Zheng Y."/>
            <person name="Lin W."/>
            <person name="Duan Y."/>
            <person name="Cao H."/>
            <person name="Xiong S."/>
            <person name="Wang X."/>
            <person name="Wei L."/>
            <person name="Li C."/>
            <person name="Ma Q."/>
            <person name="Ju M."/>
            <person name="Zhao R."/>
            <person name="Li G."/>
            <person name="Mu C."/>
            <person name="Tian Q."/>
            <person name="Mei H."/>
            <person name="Zhang T."/>
            <person name="Gao T."/>
            <person name="Zhang H."/>
        </authorList>
    </citation>
    <scope>NUCLEOTIDE SEQUENCE</scope>
    <source>
        <strain evidence="1">3651</strain>
    </source>
</reference>
<evidence type="ECO:0000313" key="1">
    <source>
        <dbReference type="EMBL" id="KAK4434171.1"/>
    </source>
</evidence>
<keyword evidence="2" id="KW-1185">Reference proteome</keyword>
<organism evidence="1 2">
    <name type="scientific">Sesamum alatum</name>
    <dbReference type="NCBI Taxonomy" id="300844"/>
    <lineage>
        <taxon>Eukaryota</taxon>
        <taxon>Viridiplantae</taxon>
        <taxon>Streptophyta</taxon>
        <taxon>Embryophyta</taxon>
        <taxon>Tracheophyta</taxon>
        <taxon>Spermatophyta</taxon>
        <taxon>Magnoliopsida</taxon>
        <taxon>eudicotyledons</taxon>
        <taxon>Gunneridae</taxon>
        <taxon>Pentapetalae</taxon>
        <taxon>asterids</taxon>
        <taxon>lamiids</taxon>
        <taxon>Lamiales</taxon>
        <taxon>Pedaliaceae</taxon>
        <taxon>Sesamum</taxon>
    </lineage>
</organism>
<gene>
    <name evidence="1" type="ORF">Salat_0579800</name>
</gene>
<accession>A0AAE1YPV3</accession>
<protein>
    <submittedName>
        <fullName evidence="1">Uncharacterized protein</fullName>
    </submittedName>
</protein>
<comment type="caution">
    <text evidence="1">The sequence shown here is derived from an EMBL/GenBank/DDBJ whole genome shotgun (WGS) entry which is preliminary data.</text>
</comment>
<evidence type="ECO:0000313" key="2">
    <source>
        <dbReference type="Proteomes" id="UP001293254"/>
    </source>
</evidence>